<dbReference type="InterPro" id="IPR023299">
    <property type="entry name" value="ATPase_P-typ_cyto_dom_N"/>
</dbReference>
<dbReference type="SUPFAM" id="SSF81660">
    <property type="entry name" value="Metal cation-transporting ATPase, ATP-binding domain N"/>
    <property type="match status" value="1"/>
</dbReference>
<feature type="transmembrane region" description="Helical" evidence="2">
    <location>
        <begin position="569"/>
        <end position="591"/>
    </location>
</feature>
<feature type="transmembrane region" description="Helical" evidence="2">
    <location>
        <begin position="78"/>
        <end position="98"/>
    </location>
</feature>
<evidence type="ECO:0000256" key="2">
    <source>
        <dbReference type="SAM" id="Phobius"/>
    </source>
</evidence>
<keyword evidence="2" id="KW-0812">Transmembrane</keyword>
<evidence type="ECO:0000259" key="3">
    <source>
        <dbReference type="Pfam" id="PF00122"/>
    </source>
</evidence>
<dbReference type="PANTHER" id="PTHR48085">
    <property type="entry name" value="CADMIUM/ZINC-TRANSPORTING ATPASE HMA2-RELATED"/>
    <property type="match status" value="1"/>
</dbReference>
<keyword evidence="2" id="KW-1133">Transmembrane helix</keyword>
<reference evidence="4 5" key="1">
    <citation type="journal article" date="2013" name="Antonie Van Leeuwenhoek">
        <title>Dongia rigui sp. nov., isolated from freshwater of a large wetland in Korea.</title>
        <authorList>
            <person name="Baik K.S."/>
            <person name="Hwang Y.M."/>
            <person name="Choi J.S."/>
            <person name="Kwon J."/>
            <person name="Seong C.N."/>
        </authorList>
    </citation>
    <scope>NUCLEOTIDE SEQUENCE [LARGE SCALE GENOMIC DNA]</scope>
    <source>
        <strain evidence="4 5">04SU4-P</strain>
    </source>
</reference>
<evidence type="ECO:0000256" key="1">
    <source>
        <dbReference type="ARBA" id="ARBA00006024"/>
    </source>
</evidence>
<accession>A0ABU5E525</accession>
<evidence type="ECO:0000313" key="5">
    <source>
        <dbReference type="Proteomes" id="UP001271769"/>
    </source>
</evidence>
<feature type="transmembrane region" description="Helical" evidence="2">
    <location>
        <begin position="118"/>
        <end position="135"/>
    </location>
</feature>
<comment type="caution">
    <text evidence="4">The sequence shown here is derived from an EMBL/GenBank/DDBJ whole genome shotgun (WGS) entry which is preliminary data.</text>
</comment>
<organism evidence="4 5">
    <name type="scientific">Dongia rigui</name>
    <dbReference type="NCBI Taxonomy" id="940149"/>
    <lineage>
        <taxon>Bacteria</taxon>
        <taxon>Pseudomonadati</taxon>
        <taxon>Pseudomonadota</taxon>
        <taxon>Alphaproteobacteria</taxon>
        <taxon>Rhodospirillales</taxon>
        <taxon>Dongiaceae</taxon>
        <taxon>Dongia</taxon>
    </lineage>
</organism>
<protein>
    <recommendedName>
        <fullName evidence="3">P-type ATPase A domain-containing protein</fullName>
    </recommendedName>
</protein>
<dbReference type="Pfam" id="PF00122">
    <property type="entry name" value="E1-E2_ATPase"/>
    <property type="match status" value="1"/>
</dbReference>
<dbReference type="RefSeq" id="WP_320502513.1">
    <property type="nucleotide sequence ID" value="NZ_JAXCLX010000004.1"/>
</dbReference>
<name>A0ABU5E525_9PROT</name>
<evidence type="ECO:0000313" key="4">
    <source>
        <dbReference type="EMBL" id="MDY0874038.1"/>
    </source>
</evidence>
<keyword evidence="5" id="KW-1185">Reference proteome</keyword>
<comment type="similarity">
    <text evidence="1">Belongs to the cation transport ATPase (P-type) (TC 3.A.3) family. Type IB subfamily.</text>
</comment>
<feature type="transmembrane region" description="Helical" evidence="2">
    <location>
        <begin position="20"/>
        <end position="37"/>
    </location>
</feature>
<dbReference type="Gene3D" id="3.40.1110.10">
    <property type="entry name" value="Calcium-transporting ATPase, cytoplasmic domain N"/>
    <property type="match status" value="1"/>
</dbReference>
<dbReference type="EMBL" id="JAXCLX010000004">
    <property type="protein sequence ID" value="MDY0874038.1"/>
    <property type="molecule type" value="Genomic_DNA"/>
</dbReference>
<dbReference type="Proteomes" id="UP001271769">
    <property type="component" value="Unassembled WGS sequence"/>
</dbReference>
<dbReference type="InterPro" id="IPR059000">
    <property type="entry name" value="ATPase_P-type_domA"/>
</dbReference>
<proteinExistence type="inferred from homology"/>
<dbReference type="InterPro" id="IPR051014">
    <property type="entry name" value="Cation_Transport_ATPase_IB"/>
</dbReference>
<dbReference type="PANTHER" id="PTHR48085:SF5">
    <property type="entry name" value="CADMIUM_ZINC-TRANSPORTING ATPASE HMA4-RELATED"/>
    <property type="match status" value="1"/>
</dbReference>
<feature type="transmembrane region" description="Helical" evidence="2">
    <location>
        <begin position="272"/>
        <end position="291"/>
    </location>
</feature>
<feature type="domain" description="P-type ATPase A" evidence="3">
    <location>
        <begin position="153"/>
        <end position="223"/>
    </location>
</feature>
<feature type="transmembrane region" description="Helical" evidence="2">
    <location>
        <begin position="234"/>
        <end position="252"/>
    </location>
</feature>
<gene>
    <name evidence="4" type="ORF">SMD31_19005</name>
</gene>
<keyword evidence="2" id="KW-0472">Membrane</keyword>
<sequence length="628" mass="67459">MRWQGVRANMTLVDVLRLPWLLAPLLVLGLTGTWWGLSPLKPVLDYTGLVLAAAGAIQFGIGLPVYQRALGKLMRLRIDSDTLLVTGASAAFALSLWRFHHLPMEVQIDQQLVIWRDAAFGASLVAVAMLGGMILRQARRSSLVPLPRPPAGRIVVAPGNLIPADGVVVDGISEIQDPVGADDVFPIVVSAGARVHLGARNGDGTLTIEVQRPAEAAAARRVVTADGLQRILDWIARGTLGLVLIVIGVRLWQWQEAGDPIAASLRMLSLAAPLGLGFVMTAPSSEVLAAARRLGLEIRDIAVVDRLRRIGGVVIGHRGVLVPDRLRFITATPVEGMAATDLIRRAAAVAELGYDPWGKAILDFAVGYRMRLKPARDYHSKIGAGMMAMTEGQQILIGTREFLEEHGIDCTALAPAADKAREQGRRLRWVGTALPARQVLGLLVFGAPSVTGAVEAVRNLDRLGLATAWLANQNDAGHVALGKHLKIGRLLSDQPETVAEELHRMRDESGALLVVAADAPPAGLAAEDVVLPFGRRLMEQTPDARVATTRNDPRVIVDLLRLAARHRQLVLANAAIAYISALLFAFAPFWLGRRTDLGSYEVGVVLFLALSSLGLRAMPTTANEVDEE</sequence>
<feature type="transmembrane region" description="Helical" evidence="2">
    <location>
        <begin position="43"/>
        <end position="66"/>
    </location>
</feature>